<gene>
    <name evidence="3" type="ORF">GCM10010844_07420</name>
</gene>
<dbReference type="Proteomes" id="UP000604341">
    <property type="component" value="Unassembled WGS sequence"/>
</dbReference>
<protein>
    <submittedName>
        <fullName evidence="3">Phage capsid protein</fullName>
    </submittedName>
</protein>
<feature type="domain" description="Phage capsid-like C-terminal" evidence="2">
    <location>
        <begin position="177"/>
        <end position="421"/>
    </location>
</feature>
<dbReference type="SUPFAM" id="SSF56563">
    <property type="entry name" value="Major capsid protein gp5"/>
    <property type="match status" value="1"/>
</dbReference>
<organism evidence="3 4">
    <name type="scientific">Deinococcus radiotolerans</name>
    <dbReference type="NCBI Taxonomy" id="1309407"/>
    <lineage>
        <taxon>Bacteria</taxon>
        <taxon>Thermotogati</taxon>
        <taxon>Deinococcota</taxon>
        <taxon>Deinococci</taxon>
        <taxon>Deinococcales</taxon>
        <taxon>Deinococcaceae</taxon>
        <taxon>Deinococcus</taxon>
    </lineage>
</organism>
<dbReference type="Gene3D" id="3.30.2400.10">
    <property type="entry name" value="Major capsid protein gp5"/>
    <property type="match status" value="1"/>
</dbReference>
<keyword evidence="4" id="KW-1185">Reference proteome</keyword>
<dbReference type="Pfam" id="PF05065">
    <property type="entry name" value="Phage_capsid"/>
    <property type="match status" value="1"/>
</dbReference>
<evidence type="ECO:0000256" key="1">
    <source>
        <dbReference type="ARBA" id="ARBA00004328"/>
    </source>
</evidence>
<comment type="caution">
    <text evidence="3">The sequence shown here is derived from an EMBL/GenBank/DDBJ whole genome shotgun (WGS) entry which is preliminary data.</text>
</comment>
<sequence>MTHNKDTLTLGLAISEAFSGPARSGKMFGGPATLYKDDDPSAVMDAIGKIETKLSAKIDARLDKIKADGLGSVPDVDKEIKRLEGEHTTLSQELKGAMKELETKMGRLDLSGGRQGEHKSSGELFTSAEEFKNFRHTSGNRFSLSVEQKALTGAVGSVGSVLETQRLSMQDTPTEPHIRDLLPSGETSARSLKFPQRKLSADAKNAGMVAEGAAKPQSDFAFEMVTTEVKKIAHYIKASDEILEDEPALRSYIDAQLIDGLRDVEDAQILKGDGTGQNLLGLYTVATAYNRAATGTMLDVLIRAQTQLRLVNRTLTGYVLNPEDWETIMLLKGTDNNYIWLNVLDGNGNPRIMAKPVRDSTKLAKGEWLAGDFRRGAQLFDRRQANITVANQNEDDFVKNMVTILAEERLALVIYDRLSFIKNAPA</sequence>
<evidence type="ECO:0000313" key="4">
    <source>
        <dbReference type="Proteomes" id="UP000604341"/>
    </source>
</evidence>
<evidence type="ECO:0000259" key="2">
    <source>
        <dbReference type="Pfam" id="PF05065"/>
    </source>
</evidence>
<dbReference type="RefSeq" id="WP_189067585.1">
    <property type="nucleotide sequence ID" value="NZ_BMPE01000001.1"/>
</dbReference>
<reference evidence="4" key="1">
    <citation type="journal article" date="2019" name="Int. J. Syst. Evol. Microbiol.">
        <title>The Global Catalogue of Microorganisms (GCM) 10K type strain sequencing project: providing services to taxonomists for standard genome sequencing and annotation.</title>
        <authorList>
            <consortium name="The Broad Institute Genomics Platform"/>
            <consortium name="The Broad Institute Genome Sequencing Center for Infectious Disease"/>
            <person name="Wu L."/>
            <person name="Ma J."/>
        </authorList>
    </citation>
    <scope>NUCLEOTIDE SEQUENCE [LARGE SCALE GENOMIC DNA]</scope>
    <source>
        <strain evidence="4">JCM 19173</strain>
    </source>
</reference>
<dbReference type="NCBIfam" id="TIGR01554">
    <property type="entry name" value="major_cap_HK97"/>
    <property type="match status" value="1"/>
</dbReference>
<dbReference type="InterPro" id="IPR024455">
    <property type="entry name" value="Phage_capsid"/>
</dbReference>
<proteinExistence type="predicted"/>
<dbReference type="Gene3D" id="3.30.2320.10">
    <property type="entry name" value="hypothetical protein PF0899 domain"/>
    <property type="match status" value="1"/>
</dbReference>
<dbReference type="EMBL" id="BMPE01000001">
    <property type="protein sequence ID" value="GGK91417.1"/>
    <property type="molecule type" value="Genomic_DNA"/>
</dbReference>
<accession>A0ABQ2FIA7</accession>
<name>A0ABQ2FIA7_9DEIO</name>
<evidence type="ECO:0000313" key="3">
    <source>
        <dbReference type="EMBL" id="GGK91417.1"/>
    </source>
</evidence>
<dbReference type="InterPro" id="IPR054612">
    <property type="entry name" value="Phage_capsid-like_C"/>
</dbReference>
<comment type="subcellular location">
    <subcellularLocation>
        <location evidence="1">Virion</location>
    </subcellularLocation>
</comment>